<reference evidence="2" key="1">
    <citation type="submission" date="2021-01" db="EMBL/GenBank/DDBJ databases">
        <authorList>
            <person name="Corre E."/>
            <person name="Pelletier E."/>
            <person name="Niang G."/>
            <person name="Scheremetjew M."/>
            <person name="Finn R."/>
            <person name="Kale V."/>
            <person name="Holt S."/>
            <person name="Cochrane G."/>
            <person name="Meng A."/>
            <person name="Brown T."/>
            <person name="Cohen L."/>
        </authorList>
    </citation>
    <scope>NUCLEOTIDE SEQUENCE</scope>
    <source>
        <strain evidence="2">WS</strain>
    </source>
</reference>
<evidence type="ECO:0000256" key="1">
    <source>
        <dbReference type="SAM" id="MobiDB-lite"/>
    </source>
</evidence>
<feature type="region of interest" description="Disordered" evidence="1">
    <location>
        <begin position="129"/>
        <end position="204"/>
    </location>
</feature>
<feature type="compositionally biased region" description="Low complexity" evidence="1">
    <location>
        <begin position="166"/>
        <end position="184"/>
    </location>
</feature>
<feature type="region of interest" description="Disordered" evidence="1">
    <location>
        <begin position="27"/>
        <end position="89"/>
    </location>
</feature>
<evidence type="ECO:0008006" key="3">
    <source>
        <dbReference type="Google" id="ProtNLM"/>
    </source>
</evidence>
<proteinExistence type="predicted"/>
<feature type="region of interest" description="Disordered" evidence="1">
    <location>
        <begin position="527"/>
        <end position="563"/>
    </location>
</feature>
<dbReference type="CDD" id="cd00590">
    <property type="entry name" value="RRM_SF"/>
    <property type="match status" value="1"/>
</dbReference>
<organism evidence="2">
    <name type="scientific">Percolomonas cosmopolitus</name>
    <dbReference type="NCBI Taxonomy" id="63605"/>
    <lineage>
        <taxon>Eukaryota</taxon>
        <taxon>Discoba</taxon>
        <taxon>Heterolobosea</taxon>
        <taxon>Tetramitia</taxon>
        <taxon>Eutetramitia</taxon>
        <taxon>Percolomonadidae</taxon>
        <taxon>Percolomonas</taxon>
    </lineage>
</organism>
<dbReference type="EMBL" id="HBGD01006668">
    <property type="protein sequence ID" value="CAD9082308.1"/>
    <property type="molecule type" value="Transcribed_RNA"/>
</dbReference>
<evidence type="ECO:0000313" key="2">
    <source>
        <dbReference type="EMBL" id="CAD9082308.1"/>
    </source>
</evidence>
<dbReference type="SUPFAM" id="SSF54928">
    <property type="entry name" value="RNA-binding domain, RBD"/>
    <property type="match status" value="1"/>
</dbReference>
<feature type="compositionally biased region" description="Basic and acidic residues" evidence="1">
    <location>
        <begin position="29"/>
        <end position="82"/>
    </location>
</feature>
<feature type="region of interest" description="Disordered" evidence="1">
    <location>
        <begin position="256"/>
        <end position="279"/>
    </location>
</feature>
<sequence length="563" mass="63575">MSDPQPDHPLSSKEKKLLAQKKLLEQQLEAERLKQSEKERKKQSDTKKKERKKAEAAELKAKKDREKLEKKLEKEMRTQKEDSVEENGAILSRAAFGTIPQAPPLEGLSQRMTNKKKWFKRLHFPSIQKKNAKTTEQQVVENEGKASTSTCSTDLSTSTKRKRWFSSKGKSSSNLNSSTSRSTSAAATYDEAQKATAEQSTSHSQNDILLSALPVNQRASIRELVPLSTFQEQDLAPGIALSCVLKNIEEASKNTSEDSSAIIDDLSSGSSTSLERETSFGDLPRQMKKKIPKLTKQLIKGMGLDNIKEEEIAQSVCAFFMPMTSTILDVSNLFAFCGPVEHIFMEKNPNRDTKFAIIVFSYPASAILSLSLSNHVVVHDEQQFMIQVCLYSKLMAFSFGKTLMSQMFKMNLWRSRENLSSQLTSDRDATMVIRALIQKGYIPKHDAKKAVEDSVMYNDRVTIFNKKKLKEDEKNEERHLVMKAIKKREKKMRKMMQSATLQQSNVSGFEFQHLIEEEAQKLIEGERNGEVLGSPQEGEGVHDYAQDSRTSAVAIEDESNVIR</sequence>
<name>A0A7S1KRM0_9EUKA</name>
<dbReference type="InterPro" id="IPR035979">
    <property type="entry name" value="RBD_domain_sf"/>
</dbReference>
<protein>
    <recommendedName>
        <fullName evidence="3">RRM domain-containing protein</fullName>
    </recommendedName>
</protein>
<dbReference type="AlphaFoldDB" id="A0A7S1KRM0"/>
<dbReference type="GO" id="GO:0003676">
    <property type="term" value="F:nucleic acid binding"/>
    <property type="evidence" value="ECO:0007669"/>
    <property type="project" value="InterPro"/>
</dbReference>
<gene>
    <name evidence="2" type="ORF">PCOS0759_LOCUS5548</name>
</gene>
<accession>A0A7S1KRM0</accession>
<feature type="compositionally biased region" description="Low complexity" evidence="1">
    <location>
        <begin position="147"/>
        <end position="158"/>
    </location>
</feature>